<dbReference type="Proteomes" id="UP000195877">
    <property type="component" value="Chromosome 1"/>
</dbReference>
<evidence type="ECO:0000256" key="5">
    <source>
        <dbReference type="ARBA" id="ARBA00023136"/>
    </source>
</evidence>
<dbReference type="PANTHER" id="PTHR32552:SF74">
    <property type="entry name" value="HYDROXAMATE SIDEROPHORE RECEPTOR FHUE"/>
    <property type="match status" value="1"/>
</dbReference>
<dbReference type="PANTHER" id="PTHR32552">
    <property type="entry name" value="FERRICHROME IRON RECEPTOR-RELATED"/>
    <property type="match status" value="1"/>
</dbReference>
<evidence type="ECO:0000256" key="3">
    <source>
        <dbReference type="ARBA" id="ARBA00022452"/>
    </source>
</evidence>
<keyword evidence="9" id="KW-0675">Receptor</keyword>
<dbReference type="Gene3D" id="2.40.170.20">
    <property type="entry name" value="TonB-dependent receptor, beta-barrel domain"/>
    <property type="match status" value="1"/>
</dbReference>
<keyword evidence="2 7" id="KW-0813">Transport</keyword>
<name>A0ABY1RKG3_9XANT</name>
<keyword evidence="10" id="KW-1185">Reference proteome</keyword>
<gene>
    <name evidence="9" type="primary">fhuE</name>
    <name evidence="9" type="ORF">PD885_00509</name>
</gene>
<dbReference type="InterPro" id="IPR036942">
    <property type="entry name" value="Beta-barrel_TonB_sf"/>
</dbReference>
<dbReference type="Pfam" id="PF07715">
    <property type="entry name" value="Plug"/>
    <property type="match status" value="1"/>
</dbReference>
<evidence type="ECO:0000256" key="2">
    <source>
        <dbReference type="ARBA" id="ARBA00022448"/>
    </source>
</evidence>
<evidence type="ECO:0000256" key="7">
    <source>
        <dbReference type="PROSITE-ProRule" id="PRU01360"/>
    </source>
</evidence>
<keyword evidence="5 7" id="KW-0472">Membrane</keyword>
<evidence type="ECO:0000313" key="9">
    <source>
        <dbReference type="EMBL" id="SMQ97778.1"/>
    </source>
</evidence>
<dbReference type="Gene3D" id="2.170.130.10">
    <property type="entry name" value="TonB-dependent receptor, plug domain"/>
    <property type="match status" value="1"/>
</dbReference>
<dbReference type="SUPFAM" id="SSF56935">
    <property type="entry name" value="Porins"/>
    <property type="match status" value="1"/>
</dbReference>
<evidence type="ECO:0000259" key="8">
    <source>
        <dbReference type="Pfam" id="PF07715"/>
    </source>
</evidence>
<evidence type="ECO:0000256" key="6">
    <source>
        <dbReference type="ARBA" id="ARBA00023237"/>
    </source>
</evidence>
<dbReference type="EMBL" id="LT853882">
    <property type="protein sequence ID" value="SMQ97778.1"/>
    <property type="molecule type" value="Genomic_DNA"/>
</dbReference>
<protein>
    <submittedName>
        <fullName evidence="9">FhuE receptor</fullName>
    </submittedName>
</protein>
<dbReference type="InterPro" id="IPR012910">
    <property type="entry name" value="Plug_dom"/>
</dbReference>
<comment type="similarity">
    <text evidence="7">Belongs to the TonB-dependent receptor family.</text>
</comment>
<accession>A0ABY1RKG3</accession>
<keyword evidence="6 7" id="KW-0998">Cell outer membrane</keyword>
<dbReference type="PROSITE" id="PS52016">
    <property type="entry name" value="TONB_DEPENDENT_REC_3"/>
    <property type="match status" value="1"/>
</dbReference>
<feature type="domain" description="TonB-dependent receptor plug" evidence="8">
    <location>
        <begin position="9"/>
        <end position="72"/>
    </location>
</feature>
<proteinExistence type="inferred from homology"/>
<evidence type="ECO:0000313" key="10">
    <source>
        <dbReference type="Proteomes" id="UP000195877"/>
    </source>
</evidence>
<keyword evidence="4 7" id="KW-0812">Transmembrane</keyword>
<comment type="subcellular location">
    <subcellularLocation>
        <location evidence="1 7">Cell outer membrane</location>
        <topology evidence="1 7">Multi-pass membrane protein</topology>
    </subcellularLocation>
</comment>
<organism evidence="9 10">
    <name type="scientific">Xanthomonas fragariae</name>
    <dbReference type="NCBI Taxonomy" id="48664"/>
    <lineage>
        <taxon>Bacteria</taxon>
        <taxon>Pseudomonadati</taxon>
        <taxon>Pseudomonadota</taxon>
        <taxon>Gammaproteobacteria</taxon>
        <taxon>Lysobacterales</taxon>
        <taxon>Lysobacteraceae</taxon>
        <taxon>Xanthomonas</taxon>
    </lineage>
</organism>
<evidence type="ECO:0000256" key="4">
    <source>
        <dbReference type="ARBA" id="ARBA00022692"/>
    </source>
</evidence>
<keyword evidence="3 7" id="KW-1134">Transmembrane beta strand</keyword>
<sequence>MRGSSKNSFSDSERVKFFARGFYIDCYQFDGIPAYPDQTWSYGDSALDATLYDRVEVLRGATDLLTGSGNPSASINLVRKHAFNSDFTGTVLAGGGDFNKTRSVVDVTVPLTPNGNMRARVVGVSQDGELDMDRYNLRKKIGSAIIDADLTDNTLLSVDYKYRFATVGKGPRPLPAACSFVCMTEPSHHCKV</sequence>
<evidence type="ECO:0000256" key="1">
    <source>
        <dbReference type="ARBA" id="ARBA00004571"/>
    </source>
</evidence>
<reference evidence="9 10" key="1">
    <citation type="submission" date="2017-05" db="EMBL/GenBank/DDBJ databases">
        <authorList>
            <person name="Blom J."/>
        </authorList>
    </citation>
    <scope>NUCLEOTIDE SEQUENCE [LARGE SCALE GENOMIC DNA]</scope>
    <source>
        <strain evidence="9">PD885</strain>
    </source>
</reference>
<dbReference type="InterPro" id="IPR039426">
    <property type="entry name" value="TonB-dep_rcpt-like"/>
</dbReference>
<dbReference type="InterPro" id="IPR037066">
    <property type="entry name" value="Plug_dom_sf"/>
</dbReference>